<evidence type="ECO:0000313" key="10">
    <source>
        <dbReference type="RefSeq" id="XP_056694504.1"/>
    </source>
</evidence>
<proteinExistence type="predicted"/>
<dbReference type="GeneID" id="130469344"/>
<protein>
    <submittedName>
        <fullName evidence="10">Ankyrin repeat-containing protein NPR4-like</fullName>
    </submittedName>
</protein>
<evidence type="ECO:0000256" key="7">
    <source>
        <dbReference type="SAM" id="Phobius"/>
    </source>
</evidence>
<keyword evidence="2 7" id="KW-0812">Transmembrane</keyword>
<evidence type="ECO:0000256" key="5">
    <source>
        <dbReference type="ARBA" id="ARBA00023043"/>
    </source>
</evidence>
<reference evidence="10" key="2">
    <citation type="submission" date="2025-08" db="UniProtKB">
        <authorList>
            <consortium name="RefSeq"/>
        </authorList>
    </citation>
    <scope>IDENTIFICATION</scope>
    <source>
        <tissue evidence="10">Leaf</tissue>
    </source>
</reference>
<keyword evidence="9" id="KW-1185">Reference proteome</keyword>
<keyword evidence="6 7" id="KW-0472">Membrane</keyword>
<keyword evidence="4 7" id="KW-1133">Transmembrane helix</keyword>
<name>A0ABM3RFW7_SPIOL</name>
<dbReference type="RefSeq" id="XP_056694504.1">
    <property type="nucleotide sequence ID" value="XM_056838526.1"/>
</dbReference>
<feature type="transmembrane region" description="Helical" evidence="7">
    <location>
        <begin position="104"/>
        <end position="126"/>
    </location>
</feature>
<evidence type="ECO:0000256" key="6">
    <source>
        <dbReference type="ARBA" id="ARBA00023136"/>
    </source>
</evidence>
<dbReference type="PANTHER" id="PTHR24186:SF46">
    <property type="entry name" value="PROTEIN ACCELERATED CELL DEATH 6-LIKE"/>
    <property type="match status" value="1"/>
</dbReference>
<feature type="transmembrane region" description="Helical" evidence="7">
    <location>
        <begin position="26"/>
        <end position="48"/>
    </location>
</feature>
<feature type="domain" description="PGG" evidence="8">
    <location>
        <begin position="22"/>
        <end position="126"/>
    </location>
</feature>
<sequence length="201" mass="22404">MELIRQKYPMPRSLYGMSEAATKENVNILLVIAVLLATITFAAGFTVPGGFDEQNGDPVLIRQAAFKVFIISDTYAMCCSMLALFSLIWVMTGRTSESLKLIDLSVFVLQQLFYGTTLAFMTSVYVAISIKALWTFILVCVLCSCLIICSLKPLNLRLSRIFPLIPGCLHTVATKCAWLPCIPCIWLAWLSGCCDCWDKNY</sequence>
<evidence type="ECO:0000256" key="3">
    <source>
        <dbReference type="ARBA" id="ARBA00022737"/>
    </source>
</evidence>
<evidence type="ECO:0000259" key="8">
    <source>
        <dbReference type="Pfam" id="PF13962"/>
    </source>
</evidence>
<organism evidence="9 10">
    <name type="scientific">Spinacia oleracea</name>
    <name type="common">Spinach</name>
    <dbReference type="NCBI Taxonomy" id="3562"/>
    <lineage>
        <taxon>Eukaryota</taxon>
        <taxon>Viridiplantae</taxon>
        <taxon>Streptophyta</taxon>
        <taxon>Embryophyta</taxon>
        <taxon>Tracheophyta</taxon>
        <taxon>Spermatophyta</taxon>
        <taxon>Magnoliopsida</taxon>
        <taxon>eudicotyledons</taxon>
        <taxon>Gunneridae</taxon>
        <taxon>Pentapetalae</taxon>
        <taxon>Caryophyllales</taxon>
        <taxon>Chenopodiaceae</taxon>
        <taxon>Chenopodioideae</taxon>
        <taxon>Anserineae</taxon>
        <taxon>Spinacia</taxon>
    </lineage>
</organism>
<evidence type="ECO:0000256" key="4">
    <source>
        <dbReference type="ARBA" id="ARBA00022989"/>
    </source>
</evidence>
<evidence type="ECO:0000256" key="2">
    <source>
        <dbReference type="ARBA" id="ARBA00022692"/>
    </source>
</evidence>
<evidence type="ECO:0000256" key="1">
    <source>
        <dbReference type="ARBA" id="ARBA00004141"/>
    </source>
</evidence>
<reference evidence="9" key="1">
    <citation type="journal article" date="2021" name="Nat. Commun.">
        <title>Genomic analyses provide insights into spinach domestication and the genetic basis of agronomic traits.</title>
        <authorList>
            <person name="Cai X."/>
            <person name="Sun X."/>
            <person name="Xu C."/>
            <person name="Sun H."/>
            <person name="Wang X."/>
            <person name="Ge C."/>
            <person name="Zhang Z."/>
            <person name="Wang Q."/>
            <person name="Fei Z."/>
            <person name="Jiao C."/>
            <person name="Wang Q."/>
        </authorList>
    </citation>
    <scope>NUCLEOTIDE SEQUENCE [LARGE SCALE GENOMIC DNA]</scope>
    <source>
        <strain evidence="9">cv. Varoflay</strain>
    </source>
</reference>
<keyword evidence="3" id="KW-0677">Repeat</keyword>
<accession>A0ABM3RFW7</accession>
<feature type="transmembrane region" description="Helical" evidence="7">
    <location>
        <begin position="132"/>
        <end position="151"/>
    </location>
</feature>
<keyword evidence="5" id="KW-0040">ANK repeat</keyword>
<gene>
    <name evidence="10" type="primary">LOC130469344</name>
</gene>
<evidence type="ECO:0000313" key="9">
    <source>
        <dbReference type="Proteomes" id="UP000813463"/>
    </source>
</evidence>
<comment type="subcellular location">
    <subcellularLocation>
        <location evidence="1">Membrane</location>
        <topology evidence="1">Multi-pass membrane protein</topology>
    </subcellularLocation>
</comment>
<dbReference type="PANTHER" id="PTHR24186">
    <property type="entry name" value="PROTEIN PHOSPHATASE 1 REGULATORY SUBUNIT"/>
    <property type="match status" value="1"/>
</dbReference>
<feature type="transmembrane region" description="Helical" evidence="7">
    <location>
        <begin position="68"/>
        <end position="92"/>
    </location>
</feature>
<dbReference type="InterPro" id="IPR026961">
    <property type="entry name" value="PGG_dom"/>
</dbReference>
<dbReference type="Proteomes" id="UP000813463">
    <property type="component" value="Chromosome 3"/>
</dbReference>
<dbReference type="Pfam" id="PF13962">
    <property type="entry name" value="PGG"/>
    <property type="match status" value="1"/>
</dbReference>